<name>A0A9P0GRI7_9CUCU</name>
<dbReference type="GO" id="GO:0005547">
    <property type="term" value="F:phosphatidylinositol-3,4,5-trisphosphate binding"/>
    <property type="evidence" value="ECO:0007669"/>
    <property type="project" value="TreeGrafter"/>
</dbReference>
<dbReference type="SMART" id="SM00064">
    <property type="entry name" value="FYVE"/>
    <property type="match status" value="2"/>
</dbReference>
<dbReference type="Proteomes" id="UP001152799">
    <property type="component" value="Unassembled WGS sequence"/>
</dbReference>
<keyword evidence="2 4" id="KW-0863">Zinc-finger</keyword>
<dbReference type="CDD" id="cd15734">
    <property type="entry name" value="FYVE_ZFYV1"/>
    <property type="match status" value="1"/>
</dbReference>
<dbReference type="GO" id="GO:0005525">
    <property type="term" value="F:GTP binding"/>
    <property type="evidence" value="ECO:0007669"/>
    <property type="project" value="InterPro"/>
</dbReference>
<dbReference type="InterPro" id="IPR017455">
    <property type="entry name" value="Znf_FYVE-rel"/>
</dbReference>
<keyword evidence="1" id="KW-0479">Metal-binding</keyword>
<evidence type="ECO:0000256" key="3">
    <source>
        <dbReference type="ARBA" id="ARBA00022833"/>
    </source>
</evidence>
<gene>
    <name evidence="6" type="ORF">CEUTPL_LOCUS14641</name>
</gene>
<dbReference type="InterPro" id="IPR027417">
    <property type="entry name" value="P-loop_NTPase"/>
</dbReference>
<dbReference type="SUPFAM" id="SSF57903">
    <property type="entry name" value="FYVE/PHD zinc finger"/>
    <property type="match status" value="2"/>
</dbReference>
<keyword evidence="3" id="KW-0862">Zinc</keyword>
<keyword evidence="7" id="KW-1185">Reference proteome</keyword>
<organism evidence="6 7">
    <name type="scientific">Ceutorhynchus assimilis</name>
    <name type="common">cabbage seed weevil</name>
    <dbReference type="NCBI Taxonomy" id="467358"/>
    <lineage>
        <taxon>Eukaryota</taxon>
        <taxon>Metazoa</taxon>
        <taxon>Ecdysozoa</taxon>
        <taxon>Arthropoda</taxon>
        <taxon>Hexapoda</taxon>
        <taxon>Insecta</taxon>
        <taxon>Pterygota</taxon>
        <taxon>Neoptera</taxon>
        <taxon>Endopterygota</taxon>
        <taxon>Coleoptera</taxon>
        <taxon>Polyphaga</taxon>
        <taxon>Cucujiformia</taxon>
        <taxon>Curculionidae</taxon>
        <taxon>Ceutorhynchinae</taxon>
        <taxon>Ceutorhynchus</taxon>
    </lineage>
</organism>
<dbReference type="PANTHER" id="PTHR46624">
    <property type="entry name" value="AGAP002036-PA"/>
    <property type="match status" value="1"/>
</dbReference>
<proteinExistence type="predicted"/>
<evidence type="ECO:0000313" key="6">
    <source>
        <dbReference type="EMBL" id="CAH1183812.1"/>
    </source>
</evidence>
<dbReference type="GO" id="GO:0005545">
    <property type="term" value="F:1-phosphatidylinositol binding"/>
    <property type="evidence" value="ECO:0007669"/>
    <property type="project" value="TreeGrafter"/>
</dbReference>
<dbReference type="EMBL" id="CAKJTU040000028">
    <property type="protein sequence ID" value="CAH1183812.1"/>
    <property type="molecule type" value="Genomic_DNA"/>
</dbReference>
<dbReference type="GO" id="GO:0003924">
    <property type="term" value="F:GTPase activity"/>
    <property type="evidence" value="ECO:0007669"/>
    <property type="project" value="InterPro"/>
</dbReference>
<sequence length="697" mass="78467">MDSLVKESRKKHSPKTSALILSSLDPAKVQTEKTPKKIYNQLADDLDDLHSLVLGADEPENNGCKSILLLDDSETLCIKSEQAFLKTLKLEPGKKVKVVSIFGNTGEGKSHTLNKVFFDGEEVFTTSPSQTSCTLGVWAKYEPKLNVICLDTEGLLGITKRENQRARLLLKVLAVSDIIIYRTRAERLQRDLYSFLGGASNVYKEHFSAALRKTLSKTDGEKINLGPGVIIFHETHYTNTLDDLHDKASVNQSAEDILRQNFAELDLNCEAFSFIKYIGVKTSLQSHTSFDRLKLEVQKQLESSEVRSPRDAKYIYLMLKSLNEKFQSPINDTNHQQYLTQFFTCPDKCLSCKEGCRLSMGHKEDGEAHVCLELCKFQHQYQNCVYLCKLCLKNGNRVIVKPSYQPANEYSWSSYLNFVWSGYLIECPKCGEIYRSRQHWYGNKNPEDDAVQLETVHIWPGDKSHFQERVLFGTYNSAQKVVDGVTGIADAVSSVGSQPAKYITDWMNDRIAPSYWRPNHEIRACFNCNISFVSGQNRIVPSKHHCRSCGEGFCEACSSQKCPVPQKGWTDPVRVCDGCYTELEGRGQSILTGMTGEESTEVRYRYISETVAGGISVVKSVLDIPKGFIKESARPSYWTPDIECIECLLCKQSFGPLLPLHHCRDCGKGVCDNCSNSRKSVPLKGWDAPVRVCDACR</sequence>
<dbReference type="GO" id="GO:0140042">
    <property type="term" value="P:lipid droplet formation"/>
    <property type="evidence" value="ECO:0007669"/>
    <property type="project" value="TreeGrafter"/>
</dbReference>
<feature type="domain" description="FYVE-type" evidence="5">
    <location>
        <begin position="519"/>
        <end position="584"/>
    </location>
</feature>
<evidence type="ECO:0000256" key="1">
    <source>
        <dbReference type="ARBA" id="ARBA00022723"/>
    </source>
</evidence>
<dbReference type="Gene3D" id="3.40.50.300">
    <property type="entry name" value="P-loop containing nucleotide triphosphate hydrolases"/>
    <property type="match status" value="1"/>
</dbReference>
<dbReference type="Pfam" id="PF02263">
    <property type="entry name" value="GBP"/>
    <property type="match status" value="1"/>
</dbReference>
<evidence type="ECO:0000259" key="5">
    <source>
        <dbReference type="PROSITE" id="PS50178"/>
    </source>
</evidence>
<evidence type="ECO:0000313" key="7">
    <source>
        <dbReference type="Proteomes" id="UP001152799"/>
    </source>
</evidence>
<dbReference type="GO" id="GO:0032266">
    <property type="term" value="F:phosphatidylinositol-3-phosphate binding"/>
    <property type="evidence" value="ECO:0007669"/>
    <property type="project" value="TreeGrafter"/>
</dbReference>
<dbReference type="InterPro" id="IPR015894">
    <property type="entry name" value="Guanylate-bd_N"/>
</dbReference>
<dbReference type="Pfam" id="PF01363">
    <property type="entry name" value="FYVE"/>
    <property type="match status" value="2"/>
</dbReference>
<dbReference type="SUPFAM" id="SSF52540">
    <property type="entry name" value="P-loop containing nucleoside triphosphate hydrolases"/>
    <property type="match status" value="1"/>
</dbReference>
<dbReference type="PROSITE" id="PS50178">
    <property type="entry name" value="ZF_FYVE"/>
    <property type="match status" value="2"/>
</dbReference>
<feature type="domain" description="FYVE-type" evidence="5">
    <location>
        <begin position="641"/>
        <end position="697"/>
    </location>
</feature>
<accession>A0A9P0GRI7</accession>
<dbReference type="InterPro" id="IPR042427">
    <property type="entry name" value="ZFYV1"/>
</dbReference>
<dbReference type="OrthoDB" id="68108at2759"/>
<dbReference type="GO" id="GO:0005811">
    <property type="term" value="C:lipid droplet"/>
    <property type="evidence" value="ECO:0007669"/>
    <property type="project" value="TreeGrafter"/>
</dbReference>
<reference evidence="6" key="1">
    <citation type="submission" date="2022-01" db="EMBL/GenBank/DDBJ databases">
        <authorList>
            <person name="King R."/>
        </authorList>
    </citation>
    <scope>NUCLEOTIDE SEQUENCE</scope>
</reference>
<dbReference type="GO" id="GO:0043325">
    <property type="term" value="F:phosphatidylinositol-3,4-bisphosphate binding"/>
    <property type="evidence" value="ECO:0007669"/>
    <property type="project" value="TreeGrafter"/>
</dbReference>
<dbReference type="GO" id="GO:0008270">
    <property type="term" value="F:zinc ion binding"/>
    <property type="evidence" value="ECO:0007669"/>
    <property type="project" value="UniProtKB-KW"/>
</dbReference>
<evidence type="ECO:0000256" key="4">
    <source>
        <dbReference type="PROSITE-ProRule" id="PRU00091"/>
    </source>
</evidence>
<protein>
    <recommendedName>
        <fullName evidence="5">FYVE-type domain-containing protein</fullName>
    </recommendedName>
</protein>
<dbReference type="InterPro" id="IPR013083">
    <property type="entry name" value="Znf_RING/FYVE/PHD"/>
</dbReference>
<dbReference type="InterPro" id="IPR000306">
    <property type="entry name" value="Znf_FYVE"/>
</dbReference>
<dbReference type="Gene3D" id="3.30.40.10">
    <property type="entry name" value="Zinc/RING finger domain, C3HC4 (zinc finger)"/>
    <property type="match status" value="2"/>
</dbReference>
<dbReference type="InterPro" id="IPR011011">
    <property type="entry name" value="Znf_FYVE_PHD"/>
</dbReference>
<comment type="caution">
    <text evidence="6">The sequence shown here is derived from an EMBL/GenBank/DDBJ whole genome shotgun (WGS) entry which is preliminary data.</text>
</comment>
<evidence type="ECO:0000256" key="2">
    <source>
        <dbReference type="ARBA" id="ARBA00022771"/>
    </source>
</evidence>
<dbReference type="AlphaFoldDB" id="A0A9P0GRI7"/>
<dbReference type="PANTHER" id="PTHR46624:SF4">
    <property type="entry name" value="FYVE-TYPE DOMAIN-CONTAINING PROTEIN"/>
    <property type="match status" value="1"/>
</dbReference>